<dbReference type="InterPro" id="IPR003661">
    <property type="entry name" value="HisK_dim/P_dom"/>
</dbReference>
<feature type="domain" description="Histidine kinase" evidence="14">
    <location>
        <begin position="158"/>
        <end position="374"/>
    </location>
</feature>
<evidence type="ECO:0000256" key="12">
    <source>
        <dbReference type="ARBA" id="ARBA00039401"/>
    </source>
</evidence>
<evidence type="ECO:0000256" key="3">
    <source>
        <dbReference type="ARBA" id="ARBA00012438"/>
    </source>
</evidence>
<dbReference type="RefSeq" id="WP_159543736.1">
    <property type="nucleotide sequence ID" value="NZ_CP047156.1"/>
</dbReference>
<feature type="transmembrane region" description="Helical" evidence="13">
    <location>
        <begin position="6"/>
        <end position="25"/>
    </location>
</feature>
<evidence type="ECO:0000256" key="8">
    <source>
        <dbReference type="ARBA" id="ARBA00022777"/>
    </source>
</evidence>
<dbReference type="Proteomes" id="UP000463857">
    <property type="component" value="Chromosome"/>
</dbReference>
<dbReference type="InterPro" id="IPR036097">
    <property type="entry name" value="HisK_dim/P_sf"/>
</dbReference>
<evidence type="ECO:0000256" key="10">
    <source>
        <dbReference type="ARBA" id="ARBA00023012"/>
    </source>
</evidence>
<comment type="subcellular location">
    <subcellularLocation>
        <location evidence="2">Cell membrane</location>
    </subcellularLocation>
</comment>
<dbReference type="SMART" id="SM00388">
    <property type="entry name" value="HisKA"/>
    <property type="match status" value="1"/>
</dbReference>
<dbReference type="GO" id="GO:0016036">
    <property type="term" value="P:cellular response to phosphate starvation"/>
    <property type="evidence" value="ECO:0007669"/>
    <property type="project" value="TreeGrafter"/>
</dbReference>
<evidence type="ECO:0000256" key="7">
    <source>
        <dbReference type="ARBA" id="ARBA00022741"/>
    </source>
</evidence>
<dbReference type="EC" id="2.7.13.3" evidence="3"/>
<dbReference type="GO" id="GO:0004721">
    <property type="term" value="F:phosphoprotein phosphatase activity"/>
    <property type="evidence" value="ECO:0007669"/>
    <property type="project" value="TreeGrafter"/>
</dbReference>
<keyword evidence="4" id="KW-1003">Cell membrane</keyword>
<dbReference type="PANTHER" id="PTHR45453">
    <property type="entry name" value="PHOSPHATE REGULON SENSOR PROTEIN PHOR"/>
    <property type="match status" value="1"/>
</dbReference>
<dbReference type="PANTHER" id="PTHR45453:SF1">
    <property type="entry name" value="PHOSPHATE REGULON SENSOR PROTEIN PHOR"/>
    <property type="match status" value="1"/>
</dbReference>
<comment type="catalytic activity">
    <reaction evidence="1">
        <text>ATP + protein L-histidine = ADP + protein N-phospho-L-histidine.</text>
        <dbReference type="EC" id="2.7.13.3"/>
    </reaction>
</comment>
<evidence type="ECO:0000256" key="4">
    <source>
        <dbReference type="ARBA" id="ARBA00022475"/>
    </source>
</evidence>
<dbReference type="GO" id="GO:0000155">
    <property type="term" value="F:phosphorelay sensor kinase activity"/>
    <property type="evidence" value="ECO:0007669"/>
    <property type="project" value="InterPro"/>
</dbReference>
<dbReference type="KEGG" id="eke:EK0264_05625"/>
<dbReference type="SMART" id="SM00387">
    <property type="entry name" value="HATPase_c"/>
    <property type="match status" value="1"/>
</dbReference>
<keyword evidence="5" id="KW-0597">Phosphoprotein</keyword>
<proteinExistence type="predicted"/>
<dbReference type="PROSITE" id="PS50109">
    <property type="entry name" value="HIS_KIN"/>
    <property type="match status" value="1"/>
</dbReference>
<accession>A0A7L4YKN2</accession>
<dbReference type="Pfam" id="PF02518">
    <property type="entry name" value="HATPase_c"/>
    <property type="match status" value="1"/>
</dbReference>
<dbReference type="GO" id="GO:0005886">
    <property type="term" value="C:plasma membrane"/>
    <property type="evidence" value="ECO:0007669"/>
    <property type="project" value="UniProtKB-SubCell"/>
</dbReference>
<keyword evidence="13" id="KW-1133">Transmembrane helix</keyword>
<dbReference type="Pfam" id="PF00512">
    <property type="entry name" value="HisKA"/>
    <property type="match status" value="1"/>
</dbReference>
<evidence type="ECO:0000313" key="15">
    <source>
        <dbReference type="EMBL" id="QHB99810.1"/>
    </source>
</evidence>
<dbReference type="InterPro" id="IPR003594">
    <property type="entry name" value="HATPase_dom"/>
</dbReference>
<dbReference type="InterPro" id="IPR004358">
    <property type="entry name" value="Sig_transdc_His_kin-like_C"/>
</dbReference>
<dbReference type="PRINTS" id="PR00344">
    <property type="entry name" value="BCTRLSENSOR"/>
</dbReference>
<keyword evidence="16" id="KW-1185">Reference proteome</keyword>
<evidence type="ECO:0000313" key="16">
    <source>
        <dbReference type="Proteomes" id="UP000463857"/>
    </source>
</evidence>
<dbReference type="SUPFAM" id="SSF47384">
    <property type="entry name" value="Homodimeric domain of signal transducing histidine kinase"/>
    <property type="match status" value="1"/>
</dbReference>
<protein>
    <recommendedName>
        <fullName evidence="12">Sensor-like histidine kinase SenX3</fullName>
        <ecNumber evidence="3">2.7.13.3</ecNumber>
    </recommendedName>
</protein>
<sequence length="405" mass="43495">MPFWTVVVLVVSAVIAFAIGLAVGGRRSTPTSHQRPDDGEAERRRAAIAFELISVMGPATIILDSANRVLLANQAARSLGLVREERVLVRRLLELARQASLDAEVTHDVTLPAGPGRPIGVIVRAHAFALSDRRVGLVLVDVTEAYRVEAVRRDFVANVSHELKTPVGAITLLGEAIEGAADDQVAVRRFALSMQKESKRLSALVRELIDLSRLQGGEPSPPAQPLALASVVHESADRTRLAAAAKDITIVLSGDDDLQITGVEAHLIMAITNLLSNAVSYSPDHTTVAVTYERRGVNAQVVVKDQGIGIAKRDIERIFERFYRVDKARSRQTGGTGLGLAIVKHIATNHGGNVRVWSKEGEGSTFTLSIPLQAPQTIRTDLPTAEALTDHSTVSDTALAENDVS</sequence>
<dbReference type="FunFam" id="1.10.287.130:FF:000008">
    <property type="entry name" value="Two-component sensor histidine kinase"/>
    <property type="match status" value="1"/>
</dbReference>
<evidence type="ECO:0000256" key="13">
    <source>
        <dbReference type="SAM" id="Phobius"/>
    </source>
</evidence>
<keyword evidence="8 15" id="KW-0418">Kinase</keyword>
<dbReference type="GO" id="GO:0005524">
    <property type="term" value="F:ATP binding"/>
    <property type="evidence" value="ECO:0007669"/>
    <property type="project" value="UniProtKB-KW"/>
</dbReference>
<evidence type="ECO:0000259" key="14">
    <source>
        <dbReference type="PROSITE" id="PS50109"/>
    </source>
</evidence>
<keyword evidence="6" id="KW-0808">Transferase</keyword>
<dbReference type="Gene3D" id="1.10.287.130">
    <property type="match status" value="1"/>
</dbReference>
<evidence type="ECO:0000256" key="5">
    <source>
        <dbReference type="ARBA" id="ARBA00022553"/>
    </source>
</evidence>
<keyword evidence="7" id="KW-0547">Nucleotide-binding</keyword>
<evidence type="ECO:0000256" key="1">
    <source>
        <dbReference type="ARBA" id="ARBA00000085"/>
    </source>
</evidence>
<dbReference type="Gene3D" id="3.30.565.10">
    <property type="entry name" value="Histidine kinase-like ATPase, C-terminal domain"/>
    <property type="match status" value="1"/>
</dbReference>
<evidence type="ECO:0000256" key="9">
    <source>
        <dbReference type="ARBA" id="ARBA00022840"/>
    </source>
</evidence>
<keyword evidence="11 13" id="KW-0472">Membrane</keyword>
<dbReference type="InParanoid" id="A0A7L4YKN2"/>
<dbReference type="CDD" id="cd00075">
    <property type="entry name" value="HATPase"/>
    <property type="match status" value="1"/>
</dbReference>
<dbReference type="SUPFAM" id="SSF55874">
    <property type="entry name" value="ATPase domain of HSP90 chaperone/DNA topoisomerase II/histidine kinase"/>
    <property type="match status" value="1"/>
</dbReference>
<dbReference type="AlphaFoldDB" id="A0A7L4YKN2"/>
<reference evidence="15 16" key="1">
    <citation type="journal article" date="2018" name="Int. J. Syst. Evol. Microbiol.">
        <title>Epidermidibacterium keratini gen. nov., sp. nov., a member of the family Sporichthyaceae, isolated from keratin epidermis.</title>
        <authorList>
            <person name="Lee D.G."/>
            <person name="Trujillo M.E."/>
            <person name="Kang S."/>
            <person name="Nam J.J."/>
            <person name="Kim Y.J."/>
        </authorList>
    </citation>
    <scope>NUCLEOTIDE SEQUENCE [LARGE SCALE GENOMIC DNA]</scope>
    <source>
        <strain evidence="15 16">EPI-7</strain>
    </source>
</reference>
<dbReference type="CDD" id="cd00082">
    <property type="entry name" value="HisKA"/>
    <property type="match status" value="1"/>
</dbReference>
<evidence type="ECO:0000256" key="6">
    <source>
        <dbReference type="ARBA" id="ARBA00022679"/>
    </source>
</evidence>
<keyword evidence="10" id="KW-0902">Two-component regulatory system</keyword>
<keyword evidence="13" id="KW-0812">Transmembrane</keyword>
<dbReference type="EMBL" id="CP047156">
    <property type="protein sequence ID" value="QHB99810.1"/>
    <property type="molecule type" value="Genomic_DNA"/>
</dbReference>
<organism evidence="15 16">
    <name type="scientific">Epidermidibacterium keratini</name>
    <dbReference type="NCBI Taxonomy" id="1891644"/>
    <lineage>
        <taxon>Bacteria</taxon>
        <taxon>Bacillati</taxon>
        <taxon>Actinomycetota</taxon>
        <taxon>Actinomycetes</taxon>
        <taxon>Sporichthyales</taxon>
        <taxon>Sporichthyaceae</taxon>
        <taxon>Epidermidibacterium</taxon>
    </lineage>
</organism>
<evidence type="ECO:0000256" key="2">
    <source>
        <dbReference type="ARBA" id="ARBA00004236"/>
    </source>
</evidence>
<evidence type="ECO:0000256" key="11">
    <source>
        <dbReference type="ARBA" id="ARBA00023136"/>
    </source>
</evidence>
<dbReference type="FunFam" id="3.30.565.10:FF:000006">
    <property type="entry name" value="Sensor histidine kinase WalK"/>
    <property type="match status" value="1"/>
</dbReference>
<dbReference type="OrthoDB" id="9813151at2"/>
<feature type="transmembrane region" description="Helical" evidence="13">
    <location>
        <begin position="46"/>
        <end position="63"/>
    </location>
</feature>
<dbReference type="InterPro" id="IPR005467">
    <property type="entry name" value="His_kinase_dom"/>
</dbReference>
<keyword evidence="9" id="KW-0067">ATP-binding</keyword>
<dbReference type="InterPro" id="IPR036890">
    <property type="entry name" value="HATPase_C_sf"/>
</dbReference>
<dbReference type="FunCoup" id="A0A7L4YKN2">
    <property type="interactions" value="60"/>
</dbReference>
<dbReference type="InterPro" id="IPR050351">
    <property type="entry name" value="BphY/WalK/GraS-like"/>
</dbReference>
<name>A0A7L4YKN2_9ACTN</name>
<gene>
    <name evidence="15" type="ORF">EK0264_05625</name>
</gene>